<dbReference type="AlphaFoldDB" id="A0A0U3D1M6"/>
<dbReference type="InterPro" id="IPR025306">
    <property type="entry name" value="Zn-bnd_dom_prob"/>
</dbReference>
<sequence length="144" mass="16771">MKKNLPVNNQIDREQWSESSKRSYVYHYQRQHYEDIPYVCRRCRKACVFTGADQKIAFEIKKQYISQRRTLCGDCHAAFVALRDLHRAMELKWAAQKVALSRDLAFMEAWRNVLVLFPEFGSRIGGNMTKRLAVLIGEVTASTP</sequence>
<evidence type="ECO:0000313" key="2">
    <source>
        <dbReference type="Proteomes" id="UP000060699"/>
    </source>
</evidence>
<proteinExistence type="predicted"/>
<dbReference type="KEGG" id="rdp:RD2015_3049"/>
<organism evidence="1 2">
    <name type="scientific">Roseateles depolymerans</name>
    <dbReference type="NCBI Taxonomy" id="76731"/>
    <lineage>
        <taxon>Bacteria</taxon>
        <taxon>Pseudomonadati</taxon>
        <taxon>Pseudomonadota</taxon>
        <taxon>Betaproteobacteria</taxon>
        <taxon>Burkholderiales</taxon>
        <taxon>Sphaerotilaceae</taxon>
        <taxon>Roseateles</taxon>
    </lineage>
</organism>
<dbReference type="RefSeq" id="WP_058935613.1">
    <property type="nucleotide sequence ID" value="NZ_CP013729.1"/>
</dbReference>
<name>A0A0U3D1M6_9BURK</name>
<evidence type="ECO:0000313" key="1">
    <source>
        <dbReference type="EMBL" id="ALV07510.1"/>
    </source>
</evidence>
<gene>
    <name evidence="1" type="ORF">RD2015_3049</name>
</gene>
<dbReference type="OrthoDB" id="289270at2"/>
<dbReference type="EMBL" id="CP013729">
    <property type="protein sequence ID" value="ALV07510.1"/>
    <property type="molecule type" value="Genomic_DNA"/>
</dbReference>
<keyword evidence="2" id="KW-1185">Reference proteome</keyword>
<reference evidence="1 2" key="1">
    <citation type="submission" date="2015-12" db="EMBL/GenBank/DDBJ databases">
        <title>Complete genome of Roseateles depolymerans KCTC 42856.</title>
        <authorList>
            <person name="Kim K.M."/>
        </authorList>
    </citation>
    <scope>NUCLEOTIDE SEQUENCE [LARGE SCALE GENOMIC DNA]</scope>
    <source>
        <strain evidence="1 2">KCTC 42856</strain>
    </source>
</reference>
<dbReference type="Pfam" id="PF13451">
    <property type="entry name" value="zf_Tbcl"/>
    <property type="match status" value="1"/>
</dbReference>
<protein>
    <submittedName>
        <fullName evidence="1">Uncharacterized protein</fullName>
    </submittedName>
</protein>
<dbReference type="Proteomes" id="UP000060699">
    <property type="component" value="Chromosome"/>
</dbReference>
<accession>A0A0U3D1M6</accession>
<dbReference type="STRING" id="76731.RD2015_3049"/>